<dbReference type="OrthoDB" id="3248909at2759"/>
<evidence type="ECO:0000256" key="1">
    <source>
        <dbReference type="SAM" id="Phobius"/>
    </source>
</evidence>
<dbReference type="RefSeq" id="XP_056070948.1">
    <property type="nucleotide sequence ID" value="XM_056213681.1"/>
</dbReference>
<proteinExistence type="predicted"/>
<dbReference type="Proteomes" id="UP001140513">
    <property type="component" value="Unassembled WGS sequence"/>
</dbReference>
<evidence type="ECO:0000313" key="3">
    <source>
        <dbReference type="Proteomes" id="UP001140513"/>
    </source>
</evidence>
<feature type="transmembrane region" description="Helical" evidence="1">
    <location>
        <begin position="266"/>
        <end position="288"/>
    </location>
</feature>
<keyword evidence="3" id="KW-1185">Reference proteome</keyword>
<protein>
    <submittedName>
        <fullName evidence="2">Uncharacterized protein</fullName>
    </submittedName>
</protein>
<dbReference type="GeneID" id="80908430"/>
<keyword evidence="1" id="KW-0472">Membrane</keyword>
<dbReference type="PANTHER" id="PTHR37544:SF3">
    <property type="entry name" value="SPRAY"/>
    <property type="match status" value="1"/>
</dbReference>
<accession>A0A9W8XKI9</accession>
<keyword evidence="1" id="KW-1133">Transmembrane helix</keyword>
<dbReference type="EMBL" id="JAPEUX010000004">
    <property type="protein sequence ID" value="KAJ4353174.1"/>
    <property type="molecule type" value="Genomic_DNA"/>
</dbReference>
<dbReference type="PANTHER" id="PTHR37544">
    <property type="entry name" value="SPRAY-RELATED"/>
    <property type="match status" value="1"/>
</dbReference>
<name>A0A9W8XKI9_9PLEO</name>
<organism evidence="2 3">
    <name type="scientific">Didymosphaeria variabile</name>
    <dbReference type="NCBI Taxonomy" id="1932322"/>
    <lineage>
        <taxon>Eukaryota</taxon>
        <taxon>Fungi</taxon>
        <taxon>Dikarya</taxon>
        <taxon>Ascomycota</taxon>
        <taxon>Pezizomycotina</taxon>
        <taxon>Dothideomycetes</taxon>
        <taxon>Pleosporomycetidae</taxon>
        <taxon>Pleosporales</taxon>
        <taxon>Massarineae</taxon>
        <taxon>Didymosphaeriaceae</taxon>
        <taxon>Didymosphaeria</taxon>
    </lineage>
</organism>
<comment type="caution">
    <text evidence="2">The sequence shown here is derived from an EMBL/GenBank/DDBJ whole genome shotgun (WGS) entry which is preliminary data.</text>
</comment>
<sequence>MNDTLEADGTKNFTVKWIHGSAPENITTVPGGSSKLLWPQPPKLAMLECEPVIESAEASVSIEQSKNRVQDYVIRSDPSRYAPAWADNFVNRPLPLDGDPGNVTFSFGHLFMKALLHAAQLENLQGCYSPPQKQDCDESLDDRTYNIKSSGLNLDFMAYSMLALAGNNPESLLNYSILEATAQKTFTVFFQHFASNNVSLNDTGNLVFQKPDEDLPADLGPGYNSASSGGDDNYTFVSQLKATPMAEPTTTLTMSEPIEMLRMSPIATWMSVAILAWLVVTSILLLVCKDRYFSPLLRSVDTVADVGILIAGSDAYLELARNKGASCLRADKHFRTRLGWFRTRSGNIRWGLEIADSNAVEFLTDVEVKALTLERKDRGS</sequence>
<evidence type="ECO:0000313" key="2">
    <source>
        <dbReference type="EMBL" id="KAJ4353174.1"/>
    </source>
</evidence>
<reference evidence="2" key="1">
    <citation type="submission" date="2022-10" db="EMBL/GenBank/DDBJ databases">
        <title>Tapping the CABI collections for fungal endophytes: first genome assemblies for Collariella, Neodidymelliopsis, Ascochyta clinopodiicola, Didymella pomorum, Didymosphaeria variabile, Neocosmospora piperis and Neocucurbitaria cava.</title>
        <authorList>
            <person name="Hill R."/>
        </authorList>
    </citation>
    <scope>NUCLEOTIDE SEQUENCE</scope>
    <source>
        <strain evidence="2">IMI 356815</strain>
    </source>
</reference>
<dbReference type="AlphaFoldDB" id="A0A9W8XKI9"/>
<gene>
    <name evidence="2" type="ORF">N0V89_004900</name>
</gene>
<keyword evidence="1" id="KW-0812">Transmembrane</keyword>